<dbReference type="InterPro" id="IPR043358">
    <property type="entry name" value="GNL1-like"/>
</dbReference>
<feature type="domain" description="CP-type G" evidence="6">
    <location>
        <begin position="62"/>
        <end position="291"/>
    </location>
</feature>
<evidence type="ECO:0000313" key="8">
    <source>
        <dbReference type="Proteomes" id="UP000001357"/>
    </source>
</evidence>
<dbReference type="InterPro" id="IPR030378">
    <property type="entry name" value="G_CP_dom"/>
</dbReference>
<reference evidence="7 8" key="1">
    <citation type="journal article" date="2008" name="Nature">
        <title>The genome of the choanoflagellate Monosiga brevicollis and the origin of metazoans.</title>
        <authorList>
            <consortium name="JGI Sequencing"/>
            <person name="King N."/>
            <person name="Westbrook M.J."/>
            <person name="Young S.L."/>
            <person name="Kuo A."/>
            <person name="Abedin M."/>
            <person name="Chapman J."/>
            <person name="Fairclough S."/>
            <person name="Hellsten U."/>
            <person name="Isogai Y."/>
            <person name="Letunic I."/>
            <person name="Marr M."/>
            <person name="Pincus D."/>
            <person name="Putnam N."/>
            <person name="Rokas A."/>
            <person name="Wright K.J."/>
            <person name="Zuzow R."/>
            <person name="Dirks W."/>
            <person name="Good M."/>
            <person name="Goodstein D."/>
            <person name="Lemons D."/>
            <person name="Li W."/>
            <person name="Lyons J.B."/>
            <person name="Morris A."/>
            <person name="Nichols S."/>
            <person name="Richter D.J."/>
            <person name="Salamov A."/>
            <person name="Bork P."/>
            <person name="Lim W.A."/>
            <person name="Manning G."/>
            <person name="Miller W.T."/>
            <person name="McGinnis W."/>
            <person name="Shapiro H."/>
            <person name="Tjian R."/>
            <person name="Grigoriev I.V."/>
            <person name="Rokhsar D."/>
        </authorList>
    </citation>
    <scope>NUCLEOTIDE SEQUENCE [LARGE SCALE GENOMIC DNA]</scope>
    <source>
        <strain evidence="8">MX1 / ATCC 50154</strain>
    </source>
</reference>
<keyword evidence="8" id="KW-1185">Reference proteome</keyword>
<dbReference type="OMA" id="CCADIPR"/>
<evidence type="ECO:0000256" key="4">
    <source>
        <dbReference type="ARBA" id="ARBA00037770"/>
    </source>
</evidence>
<dbReference type="FunCoup" id="A9UY65">
    <property type="interactions" value="517"/>
</dbReference>
<evidence type="ECO:0000256" key="2">
    <source>
        <dbReference type="ARBA" id="ARBA00022741"/>
    </source>
</evidence>
<comment type="function">
    <text evidence="4">Possible regulatory or functional link with the histocompatibility cluster.</text>
</comment>
<dbReference type="Proteomes" id="UP000001357">
    <property type="component" value="Unassembled WGS sequence"/>
</dbReference>
<protein>
    <recommendedName>
        <fullName evidence="5">Guanine nucleotide-binding protein-like 1</fullName>
    </recommendedName>
</protein>
<name>A9UY65_MONBE</name>
<keyword evidence="2" id="KW-0547">Nucleotide-binding</keyword>
<gene>
    <name evidence="7" type="ORF">MONBRDRAFT_16766</name>
</gene>
<feature type="non-terminal residue" evidence="7">
    <location>
        <position position="1"/>
    </location>
</feature>
<dbReference type="GO" id="GO:0005525">
    <property type="term" value="F:GTP binding"/>
    <property type="evidence" value="ECO:0007669"/>
    <property type="project" value="UniProtKB-KW"/>
</dbReference>
<evidence type="ECO:0000256" key="3">
    <source>
        <dbReference type="ARBA" id="ARBA00023134"/>
    </source>
</evidence>
<dbReference type="PANTHER" id="PTHR45709:SF3">
    <property type="entry name" value="GUANINE NUCLEOTIDE-BINDING PROTEIN-LIKE 1"/>
    <property type="match status" value="1"/>
</dbReference>
<dbReference type="Gene3D" id="3.40.50.300">
    <property type="entry name" value="P-loop containing nucleotide triphosphate hydrolases"/>
    <property type="match status" value="1"/>
</dbReference>
<evidence type="ECO:0000256" key="1">
    <source>
        <dbReference type="ARBA" id="ARBA00022553"/>
    </source>
</evidence>
<dbReference type="PANTHER" id="PTHR45709">
    <property type="entry name" value="LARGE SUBUNIT GTPASE 1 HOMOLOG-RELATED"/>
    <property type="match status" value="1"/>
</dbReference>
<dbReference type="SUPFAM" id="SSF52540">
    <property type="entry name" value="P-loop containing nucleoside triphosphate hydrolases"/>
    <property type="match status" value="1"/>
</dbReference>
<dbReference type="GeneID" id="5890668"/>
<accession>A9UY65</accession>
<dbReference type="KEGG" id="mbr:MONBRDRAFT_16766"/>
<evidence type="ECO:0000256" key="5">
    <source>
        <dbReference type="ARBA" id="ARBA00039902"/>
    </source>
</evidence>
<organism evidence="7 8">
    <name type="scientific">Monosiga brevicollis</name>
    <name type="common">Choanoflagellate</name>
    <dbReference type="NCBI Taxonomy" id="81824"/>
    <lineage>
        <taxon>Eukaryota</taxon>
        <taxon>Choanoflagellata</taxon>
        <taxon>Craspedida</taxon>
        <taxon>Salpingoecidae</taxon>
        <taxon>Monosiga</taxon>
    </lineage>
</organism>
<evidence type="ECO:0000313" key="7">
    <source>
        <dbReference type="EMBL" id="EDQ89970.1"/>
    </source>
</evidence>
<dbReference type="eggNOG" id="KOG1424">
    <property type="taxonomic scope" value="Eukaryota"/>
</dbReference>
<dbReference type="STRING" id="81824.A9UY65"/>
<dbReference type="Pfam" id="PF01926">
    <property type="entry name" value="MMR_HSR1"/>
    <property type="match status" value="1"/>
</dbReference>
<dbReference type="InterPro" id="IPR006073">
    <property type="entry name" value="GTP-bd"/>
</dbReference>
<sequence>VEQCYRQGSALDFPKRPEWSYGETKEQVLEKEERSFKEYLFRLRQSFAEDELSYFELNLETWRQLWRVLEVSDILFIIVDIRYAPLHFSPALFDYVTKELGRKVLIILNKCDLVGEPTTTAWKEYFIKTFPGVYVVTFTSFPSPARSPHHHRCLRRLGRGLCIAANMSEQQLLQRESEQGLNAADRDWLDANFPSKSAAATDGKLAAAAKASKADASKDCPTRPELVERDTNFITIGMIGQPNVGKSTIINSLVKRPVVSTSQTPGHTKHFQTNFLSSHIRLCDCPGLIFPSLVPRPLQASFIVAGQYPVAQVRDPYTPIGFVAERIDLVNMLKIKHPELMDVKGKNEERKAPEWTPWDICEAWAYARQYFTAKAARPDVYRAANDLLRHAVEGRIVLSIKPPGYFDRYGTDVVDQHQNLGTITAHTLLCCE</sequence>
<dbReference type="InParanoid" id="A9UY65"/>
<dbReference type="InterPro" id="IPR027417">
    <property type="entry name" value="P-loop_NTPase"/>
</dbReference>
<keyword evidence="1" id="KW-0597">Phosphoprotein</keyword>
<evidence type="ECO:0000259" key="6">
    <source>
        <dbReference type="PROSITE" id="PS51721"/>
    </source>
</evidence>
<proteinExistence type="predicted"/>
<dbReference type="RefSeq" id="XP_001745392.1">
    <property type="nucleotide sequence ID" value="XM_001745340.1"/>
</dbReference>
<dbReference type="AlphaFoldDB" id="A9UY65"/>
<keyword evidence="3" id="KW-0342">GTP-binding</keyword>
<dbReference type="GO" id="GO:0003924">
    <property type="term" value="F:GTPase activity"/>
    <property type="evidence" value="ECO:0000318"/>
    <property type="project" value="GO_Central"/>
</dbReference>
<dbReference type="EMBL" id="CH991549">
    <property type="protein sequence ID" value="EDQ89970.1"/>
    <property type="molecule type" value="Genomic_DNA"/>
</dbReference>
<dbReference type="PROSITE" id="PS51721">
    <property type="entry name" value="G_CP"/>
    <property type="match status" value="1"/>
</dbReference>